<sequence>MGQVVSLFLPFYCRLLVVRRLRAVCYPPFGWSFLVPERKEHSHLLFCDNTTEHRTVQFEKVESRCVALCVILLTETKRPMKQQQDGTYRRPAYSASHSSAAKANKLVCRLPDPCTYVSCLLMYCHDDDIQDQRFVGPIEDSIEGRAKFIRKYVLRVRLYL</sequence>
<feature type="signal peptide" evidence="1">
    <location>
        <begin position="1"/>
        <end position="23"/>
    </location>
</feature>
<evidence type="ECO:0000256" key="1">
    <source>
        <dbReference type="SAM" id="SignalP"/>
    </source>
</evidence>
<dbReference type="EMBL" id="GGFJ01011656">
    <property type="protein sequence ID" value="MBW60797.1"/>
    <property type="molecule type" value="Transcribed_RNA"/>
</dbReference>
<name>A0A2M4C640_9DIPT</name>
<protein>
    <submittedName>
        <fullName evidence="2">Putative secreted protein</fullName>
    </submittedName>
</protein>
<organism evidence="2">
    <name type="scientific">Anopheles marajoara</name>
    <dbReference type="NCBI Taxonomy" id="58244"/>
    <lineage>
        <taxon>Eukaryota</taxon>
        <taxon>Metazoa</taxon>
        <taxon>Ecdysozoa</taxon>
        <taxon>Arthropoda</taxon>
        <taxon>Hexapoda</taxon>
        <taxon>Insecta</taxon>
        <taxon>Pterygota</taxon>
        <taxon>Neoptera</taxon>
        <taxon>Endopterygota</taxon>
        <taxon>Diptera</taxon>
        <taxon>Nematocera</taxon>
        <taxon>Culicoidea</taxon>
        <taxon>Culicidae</taxon>
        <taxon>Anophelinae</taxon>
        <taxon>Anopheles</taxon>
    </lineage>
</organism>
<reference evidence="2" key="1">
    <citation type="submission" date="2018-01" db="EMBL/GenBank/DDBJ databases">
        <title>An insight into the sialome of Amazonian anophelines.</title>
        <authorList>
            <person name="Ribeiro J.M."/>
            <person name="Scarpassa V."/>
            <person name="Calvo E."/>
        </authorList>
    </citation>
    <scope>NUCLEOTIDE SEQUENCE</scope>
    <source>
        <tissue evidence="2">Salivary glands</tissue>
    </source>
</reference>
<accession>A0A2M4C640</accession>
<feature type="chain" id="PRO_5014999138" evidence="1">
    <location>
        <begin position="24"/>
        <end position="160"/>
    </location>
</feature>
<proteinExistence type="predicted"/>
<evidence type="ECO:0000313" key="2">
    <source>
        <dbReference type="EMBL" id="MBW60797.1"/>
    </source>
</evidence>
<dbReference type="AlphaFoldDB" id="A0A2M4C640"/>
<keyword evidence="1" id="KW-0732">Signal</keyword>